<dbReference type="AlphaFoldDB" id="J9H7N2"/>
<feature type="region of interest" description="Disordered" evidence="5">
    <location>
        <begin position="493"/>
        <end position="512"/>
    </location>
</feature>
<dbReference type="EMBL" id="AMCI01000219">
    <property type="protein sequence ID" value="EJX10265.1"/>
    <property type="molecule type" value="Genomic_DNA"/>
</dbReference>
<gene>
    <name evidence="7" type="ORF">EVA_01605</name>
</gene>
<dbReference type="Gene3D" id="1.25.40.390">
    <property type="match status" value="1"/>
</dbReference>
<evidence type="ECO:0000313" key="7">
    <source>
        <dbReference type="EMBL" id="EJX10265.1"/>
    </source>
</evidence>
<sequence length="512" mass="58898">MMNIKKTIGFWVVGLLLCTGCSSLDMDPVSEITDKNYWKTPEQFESFVYGLHARFRSQSWNFFLLGEARSDVFGDKPFGGEAAQGMERYPLNTLNADNPGLKAYGDLYQNLNQMNLFIRRAETAEVLSEPVRHYYLGQVYGLRAYYLFQLFCSWGNVVFTEEPSLDFEMGQLAREATPAAEILAQVKRDLESSLTHFGADYSFHDQRSLWSKAATLMLKGEVYLWGAHREGGAADARVAAEALDDLRQHMGTSELDLLPSYQEVFAYRNKGNREMIFVLHNQLFEYQLWNGNNDLYPQADYLDKYYNADGTPIDLKVENNWGIMRLMVKLDNFRRFLPGDTRRDVTLKDVYRRTPQGNLELVGLYPHKYPGVMNGSTRVRCDDYPIYRYADWLLMRAEAKALLGEDPSAELNAVRRRAFGTAYAEATVGYPHQSVDRHPLEAILQERFFEFLLEGKRWNDLRRWGDATVVAHTLAAADRLWWPIDRKTLTDNPLLKQTPGYETGGHTEHVGR</sequence>
<evidence type="ECO:0000259" key="6">
    <source>
        <dbReference type="Pfam" id="PF07980"/>
    </source>
</evidence>
<keyword evidence="4" id="KW-0998">Cell outer membrane</keyword>
<name>J9H7N2_9ZZZZ</name>
<keyword evidence="3" id="KW-0472">Membrane</keyword>
<evidence type="ECO:0000256" key="1">
    <source>
        <dbReference type="ARBA" id="ARBA00004442"/>
    </source>
</evidence>
<dbReference type="Pfam" id="PF07980">
    <property type="entry name" value="SusD_RagB"/>
    <property type="match status" value="1"/>
</dbReference>
<evidence type="ECO:0000256" key="4">
    <source>
        <dbReference type="ARBA" id="ARBA00023237"/>
    </source>
</evidence>
<feature type="domain" description="RagB/SusD" evidence="6">
    <location>
        <begin position="363"/>
        <end position="468"/>
    </location>
</feature>
<reference evidence="7" key="1">
    <citation type="journal article" date="2012" name="PLoS ONE">
        <title>Gene sets for utilization of primary and secondary nutrition supplies in the distal gut of endangered iberian lynx.</title>
        <authorList>
            <person name="Alcaide M."/>
            <person name="Messina E."/>
            <person name="Richter M."/>
            <person name="Bargiela R."/>
            <person name="Peplies J."/>
            <person name="Huws S.A."/>
            <person name="Newbold C.J."/>
            <person name="Golyshin P.N."/>
            <person name="Simon M.A."/>
            <person name="Lopez G."/>
            <person name="Yakimov M.M."/>
            <person name="Ferrer M."/>
        </authorList>
    </citation>
    <scope>NUCLEOTIDE SEQUENCE</scope>
</reference>
<dbReference type="NCBIfam" id="NF033072">
    <property type="entry name" value="NanU"/>
    <property type="match status" value="1"/>
</dbReference>
<proteinExistence type="predicted"/>
<keyword evidence="2" id="KW-0732">Signal</keyword>
<evidence type="ECO:0000256" key="2">
    <source>
        <dbReference type="ARBA" id="ARBA00022729"/>
    </source>
</evidence>
<accession>J9H7N2</accession>
<dbReference type="InterPro" id="IPR012944">
    <property type="entry name" value="SusD_RagB_dom"/>
</dbReference>
<evidence type="ECO:0000256" key="5">
    <source>
        <dbReference type="SAM" id="MobiDB-lite"/>
    </source>
</evidence>
<dbReference type="GO" id="GO:0009279">
    <property type="term" value="C:cell outer membrane"/>
    <property type="evidence" value="ECO:0007669"/>
    <property type="project" value="UniProtKB-SubCell"/>
</dbReference>
<dbReference type="CDD" id="cd08977">
    <property type="entry name" value="SusD"/>
    <property type="match status" value="1"/>
</dbReference>
<dbReference type="SUPFAM" id="SSF48452">
    <property type="entry name" value="TPR-like"/>
    <property type="match status" value="1"/>
</dbReference>
<protein>
    <submittedName>
        <fullName evidence="7">RagB/SusD domain-containing protein</fullName>
    </submittedName>
</protein>
<comment type="subcellular location">
    <subcellularLocation>
        <location evidence="1">Cell outer membrane</location>
    </subcellularLocation>
</comment>
<organism evidence="7">
    <name type="scientific">gut metagenome</name>
    <dbReference type="NCBI Taxonomy" id="749906"/>
    <lineage>
        <taxon>unclassified sequences</taxon>
        <taxon>metagenomes</taxon>
        <taxon>organismal metagenomes</taxon>
    </lineage>
</organism>
<evidence type="ECO:0000256" key="3">
    <source>
        <dbReference type="ARBA" id="ARBA00023136"/>
    </source>
</evidence>
<comment type="caution">
    <text evidence="7">The sequence shown here is derived from an EMBL/GenBank/DDBJ whole genome shotgun (WGS) entry which is preliminary data.</text>
</comment>
<dbReference type="InterPro" id="IPR011990">
    <property type="entry name" value="TPR-like_helical_dom_sf"/>
</dbReference>